<dbReference type="Pfam" id="PF08704">
    <property type="entry name" value="GCD14"/>
    <property type="match status" value="1"/>
</dbReference>
<dbReference type="InterPro" id="IPR049470">
    <property type="entry name" value="TRM61_C"/>
</dbReference>
<evidence type="ECO:0000256" key="3">
    <source>
        <dbReference type="ARBA" id="ARBA00022603"/>
    </source>
</evidence>
<keyword evidence="6" id="KW-0819">tRNA processing</keyword>
<dbReference type="PANTHER" id="PTHR12133:SF1">
    <property type="entry name" value="TRNA (ADENINE(58)-N(1))-METHYLTRANSFERASE, MITOCHONDRIAL"/>
    <property type="match status" value="1"/>
</dbReference>
<feature type="domain" description="tRNA (adenine(58)-N(1))-methyltransferase catalytic subunit TRM61 C-terminal" evidence="8">
    <location>
        <begin position="70"/>
        <end position="234"/>
    </location>
</feature>
<keyword evidence="4" id="KW-0808">Transferase</keyword>
<dbReference type="InterPro" id="IPR029063">
    <property type="entry name" value="SAM-dependent_MTases_sf"/>
</dbReference>
<evidence type="ECO:0000256" key="4">
    <source>
        <dbReference type="ARBA" id="ARBA00022679"/>
    </source>
</evidence>
<dbReference type="PANTHER" id="PTHR12133">
    <property type="entry name" value="TRNA (ADENINE(58)-N(1))-METHYLTRANSFERASE"/>
    <property type="match status" value="1"/>
</dbReference>
<dbReference type="Gene3D" id="3.40.50.150">
    <property type="entry name" value="Vaccinia Virus protein VP39"/>
    <property type="match status" value="1"/>
</dbReference>
<organism evidence="9 10">
    <name type="scientific">Apophysomyces ossiformis</name>
    <dbReference type="NCBI Taxonomy" id="679940"/>
    <lineage>
        <taxon>Eukaryota</taxon>
        <taxon>Fungi</taxon>
        <taxon>Fungi incertae sedis</taxon>
        <taxon>Mucoromycota</taxon>
        <taxon>Mucoromycotina</taxon>
        <taxon>Mucoromycetes</taxon>
        <taxon>Mucorales</taxon>
        <taxon>Mucorineae</taxon>
        <taxon>Mucoraceae</taxon>
        <taxon>Apophysomyces</taxon>
    </lineage>
</organism>
<keyword evidence="10" id="KW-1185">Reference proteome</keyword>
<evidence type="ECO:0000256" key="2">
    <source>
        <dbReference type="ARBA" id="ARBA00015963"/>
    </source>
</evidence>
<keyword evidence="5" id="KW-0949">S-adenosyl-L-methionine</keyword>
<dbReference type="Proteomes" id="UP000605846">
    <property type="component" value="Unassembled WGS sequence"/>
</dbReference>
<dbReference type="OrthoDB" id="5585464at2759"/>
<dbReference type="GO" id="GO:0160107">
    <property type="term" value="F:tRNA (adenine(58)-N1)-methyltransferase activity"/>
    <property type="evidence" value="ECO:0007669"/>
    <property type="project" value="UniProtKB-EC"/>
</dbReference>
<evidence type="ECO:0000256" key="1">
    <source>
        <dbReference type="ARBA" id="ARBA00012796"/>
    </source>
</evidence>
<sequence>MLPSFLKHAVNSLCGSVPRRTASTFRQGDFCMLRNVRTNKKFFIGPLEHDGRRDLKGGIIAHEQVIDKPVRSIIQLLDIEPGHRILEAGTGNGSLTLYLARAVAGGKVHTFDIREAHSRTAQKHVQRYARGRYASTVDFHLGPVAETLPTVIDQSEYFDGIVLDMPDPSEEIPRLISYLQNDRFLVCYLPNMTQVLDLAKQIKTLPLAMEDCLETEWKEWEVRSTQIRSKQKDEENRTAWVCRPKNYDVHGHTAFLVRLRKCDGVQDMGKDGEAAI</sequence>
<proteinExistence type="predicted"/>
<gene>
    <name evidence="9" type="ORF">EC973_004710</name>
</gene>
<dbReference type="InterPro" id="IPR014816">
    <property type="entry name" value="tRNA_MeTrfase_Gcd14"/>
</dbReference>
<evidence type="ECO:0000313" key="10">
    <source>
        <dbReference type="Proteomes" id="UP000605846"/>
    </source>
</evidence>
<dbReference type="GO" id="GO:0030488">
    <property type="term" value="P:tRNA methylation"/>
    <property type="evidence" value="ECO:0007669"/>
    <property type="project" value="InterPro"/>
</dbReference>
<protein>
    <recommendedName>
        <fullName evidence="2">tRNA (adenine(58)-N(1))-methyltransferase catalytic subunit TRM61</fullName>
        <ecNumber evidence="1">2.1.1.220</ecNumber>
    </recommendedName>
    <alternativeName>
        <fullName evidence="7">tRNA(m1A58)-methyltransferase subunit TRM61</fullName>
    </alternativeName>
</protein>
<evidence type="ECO:0000256" key="6">
    <source>
        <dbReference type="ARBA" id="ARBA00022694"/>
    </source>
</evidence>
<dbReference type="CDD" id="cd02440">
    <property type="entry name" value="AdoMet_MTases"/>
    <property type="match status" value="1"/>
</dbReference>
<comment type="caution">
    <text evidence="9">The sequence shown here is derived from an EMBL/GenBank/DDBJ whole genome shotgun (WGS) entry which is preliminary data.</text>
</comment>
<dbReference type="PROSITE" id="PS51620">
    <property type="entry name" value="SAM_TRM61"/>
    <property type="match status" value="1"/>
</dbReference>
<reference evidence="9" key="1">
    <citation type="submission" date="2020-01" db="EMBL/GenBank/DDBJ databases">
        <title>Genome Sequencing of Three Apophysomyces-Like Fungal Strains Confirms a Novel Fungal Genus in the Mucoromycota with divergent Burkholderia-like Endosymbiotic Bacteria.</title>
        <authorList>
            <person name="Stajich J.E."/>
            <person name="Macias A.M."/>
            <person name="Carter-House D."/>
            <person name="Lovett B."/>
            <person name="Kasson L.R."/>
            <person name="Berry K."/>
            <person name="Grigoriev I."/>
            <person name="Chang Y."/>
            <person name="Spatafora J."/>
            <person name="Kasson M.T."/>
        </authorList>
    </citation>
    <scope>NUCLEOTIDE SEQUENCE</scope>
    <source>
        <strain evidence="9">NRRL A-21654</strain>
    </source>
</reference>
<dbReference type="EC" id="2.1.1.220" evidence="1"/>
<dbReference type="AlphaFoldDB" id="A0A8H7EKE0"/>
<evidence type="ECO:0000259" key="8">
    <source>
        <dbReference type="Pfam" id="PF08704"/>
    </source>
</evidence>
<dbReference type="EMBL" id="JABAYA010000268">
    <property type="protein sequence ID" value="KAF7721404.1"/>
    <property type="molecule type" value="Genomic_DNA"/>
</dbReference>
<evidence type="ECO:0000313" key="9">
    <source>
        <dbReference type="EMBL" id="KAF7721404.1"/>
    </source>
</evidence>
<name>A0A8H7EKE0_9FUNG</name>
<evidence type="ECO:0000256" key="7">
    <source>
        <dbReference type="ARBA" id="ARBA00033309"/>
    </source>
</evidence>
<evidence type="ECO:0000256" key="5">
    <source>
        <dbReference type="ARBA" id="ARBA00022691"/>
    </source>
</evidence>
<dbReference type="SUPFAM" id="SSF53335">
    <property type="entry name" value="S-adenosyl-L-methionine-dependent methyltransferases"/>
    <property type="match status" value="1"/>
</dbReference>
<keyword evidence="3" id="KW-0489">Methyltransferase</keyword>
<accession>A0A8H7EKE0</accession>
<dbReference type="GO" id="GO:0005739">
    <property type="term" value="C:mitochondrion"/>
    <property type="evidence" value="ECO:0007669"/>
    <property type="project" value="TreeGrafter"/>
</dbReference>
<dbReference type="GO" id="GO:0031515">
    <property type="term" value="C:tRNA (m1A) methyltransferase complex"/>
    <property type="evidence" value="ECO:0007669"/>
    <property type="project" value="InterPro"/>
</dbReference>